<evidence type="ECO:0000313" key="16">
    <source>
        <dbReference type="EMBL" id="KXG36508.1"/>
    </source>
</evidence>
<dbReference type="InterPro" id="IPR031595">
    <property type="entry name" value="PRORP_C"/>
</dbReference>
<name>A0A1B6QF16_SORBI</name>
<evidence type="ECO:0000313" key="17">
    <source>
        <dbReference type="Proteomes" id="UP000000768"/>
    </source>
</evidence>
<comment type="similarity">
    <text evidence="3">Belongs to the PPR family. P subfamily.</text>
</comment>
<keyword evidence="6" id="KW-0540">Nuclease</keyword>
<feature type="domain" description="PRORP" evidence="14">
    <location>
        <begin position="325"/>
        <end position="551"/>
    </location>
</feature>
<reference evidence="16 17" key="1">
    <citation type="journal article" date="2009" name="Nature">
        <title>The Sorghum bicolor genome and the diversification of grasses.</title>
        <authorList>
            <person name="Paterson A.H."/>
            <person name="Bowers J.E."/>
            <person name="Bruggmann R."/>
            <person name="Dubchak I."/>
            <person name="Grimwood J."/>
            <person name="Gundlach H."/>
            <person name="Haberer G."/>
            <person name="Hellsten U."/>
            <person name="Mitros T."/>
            <person name="Poliakov A."/>
            <person name="Schmutz J."/>
            <person name="Spannagl M."/>
            <person name="Tang H."/>
            <person name="Wang X."/>
            <person name="Wicker T."/>
            <person name="Bharti A.K."/>
            <person name="Chapman J."/>
            <person name="Feltus F.A."/>
            <person name="Gowik U."/>
            <person name="Grigoriev I.V."/>
            <person name="Lyons E."/>
            <person name="Maher C.A."/>
            <person name="Martis M."/>
            <person name="Narechania A."/>
            <person name="Otillar R.P."/>
            <person name="Penning B.W."/>
            <person name="Salamov A.A."/>
            <person name="Wang Y."/>
            <person name="Zhang L."/>
            <person name="Carpita N.C."/>
            <person name="Freeling M."/>
            <person name="Gingle A.R."/>
            <person name="Hash C.T."/>
            <person name="Keller B."/>
            <person name="Klein P."/>
            <person name="Kresovich S."/>
            <person name="McCann M.C."/>
            <person name="Ming R."/>
            <person name="Peterson D.G."/>
            <person name="Mehboob-ur-Rahman"/>
            <person name="Ware D."/>
            <person name="Westhoff P."/>
            <person name="Mayer K.F."/>
            <person name="Messing J."/>
            <person name="Rokhsar D.S."/>
        </authorList>
    </citation>
    <scope>NUCLEOTIDE SEQUENCE [LARGE SCALE GENOMIC DNA]</scope>
    <source>
        <strain evidence="17">cv. BTx623</strain>
    </source>
</reference>
<keyword evidence="11" id="KW-0460">Magnesium</keyword>
<evidence type="ECO:0000259" key="15">
    <source>
        <dbReference type="Pfam" id="PF17177"/>
    </source>
</evidence>
<evidence type="ECO:0000256" key="7">
    <source>
        <dbReference type="ARBA" id="ARBA00022723"/>
    </source>
</evidence>
<dbReference type="PANTHER" id="PTHR13547:SF13">
    <property type="entry name" value="PROTEINACEOUS RNASE P 2"/>
    <property type="match status" value="1"/>
</dbReference>
<keyword evidence="17" id="KW-1185">Reference proteome</keyword>
<dbReference type="EMBL" id="CM000761">
    <property type="protein sequence ID" value="KXG36508.1"/>
    <property type="molecule type" value="Genomic_DNA"/>
</dbReference>
<sequence length="603" mass="66300">MWLVAHPHHGLKQLMGRWRALTAPKFPPFVRALPQPSLSRRRCRATVAVTPMASTATSRRRPRRGSKGPNADLCRTLTDCTRRGDAAAAMAAFDAAVSGAGADADTPLRLAAHQYNQLLHLLASADRSSFPGPAAAAAARRVFAHMLQAGAPPSEATITSLARVIAAADDPGSSAADEAFELVATMKDKYGLSPRLRSYGPVLAAFRSAGEAAKAYAVEAHMTASGVSPEEPELAALLDVSSRAGDADKVYEYMHKLRQAVDCVSEETAGVVEAWFRSDKAAMAGKSEWNAAQVKDAIVANGGGCHRLGWLGTGPWTMQRVRVGADDQCAGCRYRLACIDIDMEETRKFADSVAGLALERETKTNFSRFQEWLEANKEYQAIVDGANIALYQQNFAEGGFSLTQLDAVITELRDRYHGKWPLVILHNKRIAKLMENSSNRHLIETWRTNGALYTSPSGSNDDWYWLYAAIKLNCLLVTNDEMRDHIFELLGSSFFPKWKQRHRVKYTFNKGKAVLVMPPSYSSEIQESEMGSWHIPMEEKSGDERGRIWLCIGRGGSCKEHGEVPTTNGVVHEIPPTEASKVVQQRLAENKNETISGKRKDRD</sequence>
<proteinExistence type="inferred from homology"/>
<dbReference type="InterPro" id="IPR011990">
    <property type="entry name" value="TPR-like_helical_dom_sf"/>
</dbReference>
<evidence type="ECO:0000256" key="10">
    <source>
        <dbReference type="ARBA" id="ARBA00022833"/>
    </source>
</evidence>
<dbReference type="GO" id="GO:0001682">
    <property type="term" value="P:tRNA 5'-leader removal"/>
    <property type="evidence" value="ECO:0000318"/>
    <property type="project" value="GO_Central"/>
</dbReference>
<evidence type="ECO:0000256" key="2">
    <source>
        <dbReference type="ARBA" id="ARBA00001946"/>
    </source>
</evidence>
<feature type="region of interest" description="Disordered" evidence="13">
    <location>
        <begin position="584"/>
        <end position="603"/>
    </location>
</feature>
<evidence type="ECO:0000259" key="14">
    <source>
        <dbReference type="Pfam" id="PF16953"/>
    </source>
</evidence>
<keyword evidence="8" id="KW-0677">Repeat</keyword>
<keyword evidence="9" id="KW-0378">Hydrolase</keyword>
<dbReference type="AlphaFoldDB" id="A0A1B6QF16"/>
<dbReference type="Pfam" id="PF16953">
    <property type="entry name" value="PRORP"/>
    <property type="match status" value="1"/>
</dbReference>
<dbReference type="Proteomes" id="UP000000768">
    <property type="component" value="Chromosome 2"/>
</dbReference>
<feature type="domain" description="PROP1-like PPR" evidence="15">
    <location>
        <begin position="61"/>
        <end position="283"/>
    </location>
</feature>
<evidence type="ECO:0000256" key="5">
    <source>
        <dbReference type="ARBA" id="ARBA00022694"/>
    </source>
</evidence>
<reference evidence="17" key="2">
    <citation type="journal article" date="2018" name="Plant J.">
        <title>The Sorghum bicolor reference genome: improved assembly, gene annotations, a transcriptome atlas, and signatures of genome organization.</title>
        <authorList>
            <person name="McCormick R.F."/>
            <person name="Truong S.K."/>
            <person name="Sreedasyam A."/>
            <person name="Jenkins J."/>
            <person name="Shu S."/>
            <person name="Sims D."/>
            <person name="Kennedy M."/>
            <person name="Amirebrahimi M."/>
            <person name="Weers B.D."/>
            <person name="McKinley B."/>
            <person name="Mattison A."/>
            <person name="Morishige D.T."/>
            <person name="Grimwood J."/>
            <person name="Schmutz J."/>
            <person name="Mullet J.E."/>
        </authorList>
    </citation>
    <scope>NUCLEOTIDE SEQUENCE [LARGE SCALE GENOMIC DNA]</scope>
    <source>
        <strain evidence="17">cv. BTx623</strain>
    </source>
</reference>
<evidence type="ECO:0000256" key="9">
    <source>
        <dbReference type="ARBA" id="ARBA00022801"/>
    </source>
</evidence>
<dbReference type="STRING" id="4558.A0A1B6QF16"/>
<dbReference type="OMA" id="ASHGCEQ"/>
<evidence type="ECO:0000256" key="1">
    <source>
        <dbReference type="ARBA" id="ARBA00000928"/>
    </source>
</evidence>
<evidence type="ECO:0000256" key="13">
    <source>
        <dbReference type="SAM" id="MobiDB-lite"/>
    </source>
</evidence>
<evidence type="ECO:0000256" key="6">
    <source>
        <dbReference type="ARBA" id="ARBA00022722"/>
    </source>
</evidence>
<dbReference type="OrthoDB" id="46913at2759"/>
<dbReference type="Gene3D" id="1.25.40.10">
    <property type="entry name" value="Tetratricopeptide repeat domain"/>
    <property type="match status" value="1"/>
</dbReference>
<keyword evidence="5" id="KW-0819">tRNA processing</keyword>
<evidence type="ECO:0000256" key="8">
    <source>
        <dbReference type="ARBA" id="ARBA00022737"/>
    </source>
</evidence>
<dbReference type="Pfam" id="PF17177">
    <property type="entry name" value="PPR_long"/>
    <property type="match status" value="1"/>
</dbReference>
<keyword evidence="10" id="KW-0862">Zinc</keyword>
<dbReference type="Gene3D" id="3.40.50.11980">
    <property type="match status" value="1"/>
</dbReference>
<evidence type="ECO:0000256" key="11">
    <source>
        <dbReference type="ARBA" id="ARBA00022842"/>
    </source>
</evidence>
<evidence type="ECO:0000256" key="12">
    <source>
        <dbReference type="ARBA" id="ARBA00023211"/>
    </source>
</evidence>
<dbReference type="InParanoid" id="A0A1B6QF16"/>
<comment type="cofactor">
    <cofactor evidence="2">
        <name>Mg(2+)</name>
        <dbReference type="ChEBI" id="CHEBI:18420"/>
    </cofactor>
</comment>
<keyword evidence="12" id="KW-0464">Manganese</keyword>
<dbReference type="Gramene" id="KXG36508">
    <property type="protein sequence ID" value="KXG36508"/>
    <property type="gene ID" value="SORBI_3002G344500"/>
</dbReference>
<dbReference type="InterPro" id="IPR033443">
    <property type="entry name" value="PROP1-like_PPR_dom"/>
</dbReference>
<accession>A0A1B6QF16</accession>
<dbReference type="FunCoup" id="A0A1B6QF16">
    <property type="interactions" value="365"/>
</dbReference>
<keyword evidence="7" id="KW-0479">Metal-binding</keyword>
<feature type="compositionally biased region" description="Basic and acidic residues" evidence="13">
    <location>
        <begin position="588"/>
        <end position="603"/>
    </location>
</feature>
<dbReference type="FunFam" id="3.40.50.11980:FF:000002">
    <property type="entry name" value="Proteinaceous RNase P 2"/>
    <property type="match status" value="1"/>
</dbReference>
<dbReference type="eggNOG" id="KOG1347">
    <property type="taxonomic scope" value="Eukaryota"/>
</dbReference>
<evidence type="ECO:0000256" key="3">
    <source>
        <dbReference type="ARBA" id="ARBA00007626"/>
    </source>
</evidence>
<organism evidence="16 17">
    <name type="scientific">Sorghum bicolor</name>
    <name type="common">Sorghum</name>
    <name type="synonym">Sorghum vulgare</name>
    <dbReference type="NCBI Taxonomy" id="4558"/>
    <lineage>
        <taxon>Eukaryota</taxon>
        <taxon>Viridiplantae</taxon>
        <taxon>Streptophyta</taxon>
        <taxon>Embryophyta</taxon>
        <taxon>Tracheophyta</taxon>
        <taxon>Spermatophyta</taxon>
        <taxon>Magnoliopsida</taxon>
        <taxon>Liliopsida</taxon>
        <taxon>Poales</taxon>
        <taxon>Poaceae</taxon>
        <taxon>PACMAD clade</taxon>
        <taxon>Panicoideae</taxon>
        <taxon>Andropogonodae</taxon>
        <taxon>Andropogoneae</taxon>
        <taxon>Sorghinae</taxon>
        <taxon>Sorghum</taxon>
    </lineage>
</organism>
<dbReference type="PANTHER" id="PTHR13547">
    <property type="match status" value="1"/>
</dbReference>
<dbReference type="GO" id="GO:0004526">
    <property type="term" value="F:ribonuclease P activity"/>
    <property type="evidence" value="ECO:0000318"/>
    <property type="project" value="GO_Central"/>
</dbReference>
<feature type="region of interest" description="Disordered" evidence="13">
    <location>
        <begin position="50"/>
        <end position="72"/>
    </location>
</feature>
<dbReference type="GO" id="GO:0046872">
    <property type="term" value="F:metal ion binding"/>
    <property type="evidence" value="ECO:0007669"/>
    <property type="project" value="UniProtKB-KW"/>
</dbReference>
<evidence type="ECO:0000256" key="4">
    <source>
        <dbReference type="ARBA" id="ARBA00012179"/>
    </source>
</evidence>
<comment type="catalytic activity">
    <reaction evidence="1">
        <text>Endonucleolytic cleavage of RNA, removing 5'-extranucleotides from tRNA precursor.</text>
        <dbReference type="EC" id="3.1.26.5"/>
    </reaction>
</comment>
<protein>
    <recommendedName>
        <fullName evidence="4">ribonuclease P</fullName>
        <ecNumber evidence="4">3.1.26.5</ecNumber>
    </recommendedName>
</protein>
<gene>
    <name evidence="16" type="ORF">SORBI_3002G344500</name>
</gene>
<dbReference type="EC" id="3.1.26.5" evidence="4"/>